<accession>A0ABP2DWI0</accession>
<proteinExistence type="predicted"/>
<dbReference type="Proteomes" id="UP000006237">
    <property type="component" value="Unassembled WGS sequence"/>
</dbReference>
<organism evidence="1 2">
    <name type="scientific">Corynebacterium glucuronolyticum ATCC 51866</name>
    <dbReference type="NCBI Taxonomy" id="548478"/>
    <lineage>
        <taxon>Bacteria</taxon>
        <taxon>Bacillati</taxon>
        <taxon>Actinomycetota</taxon>
        <taxon>Actinomycetes</taxon>
        <taxon>Mycobacteriales</taxon>
        <taxon>Corynebacteriaceae</taxon>
        <taxon>Corynebacterium</taxon>
    </lineage>
</organism>
<dbReference type="EMBL" id="ACHF01000036">
    <property type="protein sequence ID" value="EEI62933.1"/>
    <property type="molecule type" value="Genomic_DNA"/>
</dbReference>
<comment type="caution">
    <text evidence="1">The sequence shown here is derived from an EMBL/GenBank/DDBJ whole genome shotgun (WGS) entry which is preliminary data.</text>
</comment>
<name>A0ABP2DWI0_9CORY</name>
<sequence length="44" mass="4855">MFWFGTAVDLFFSRTGVDPIFGDPSSVCYARYVTYIAGAMLHSG</sequence>
<evidence type="ECO:0000313" key="1">
    <source>
        <dbReference type="EMBL" id="EEI62933.1"/>
    </source>
</evidence>
<protein>
    <submittedName>
        <fullName evidence="1">Uncharacterized protein</fullName>
    </submittedName>
</protein>
<evidence type="ECO:0000313" key="2">
    <source>
        <dbReference type="Proteomes" id="UP000006237"/>
    </source>
</evidence>
<gene>
    <name evidence="1" type="ORF">HMPREF0293_1451</name>
</gene>
<reference evidence="1 2" key="1">
    <citation type="submission" date="2009-01" db="EMBL/GenBank/DDBJ databases">
        <authorList>
            <person name="Qin X."/>
            <person name="Bachman B."/>
            <person name="Battles P."/>
            <person name="Bell A."/>
            <person name="Bess C."/>
            <person name="Bickham C."/>
            <person name="Chaboub L."/>
            <person name="Chen D."/>
            <person name="Coyle M."/>
            <person name="Deiros D.R."/>
            <person name="Dinh H."/>
            <person name="Forbes L."/>
            <person name="Fowler G."/>
            <person name="Francisco L."/>
            <person name="Fu Q."/>
            <person name="Gubbala S."/>
            <person name="Hale W."/>
            <person name="Han Y."/>
            <person name="Hemphill L."/>
            <person name="Highlander S.K."/>
            <person name="Hirani K."/>
            <person name="Hogues M."/>
            <person name="Jackson L."/>
            <person name="Jakkamsetti A."/>
            <person name="Javaid M."/>
            <person name="Jiang H."/>
            <person name="Korchina V."/>
            <person name="Kovar C."/>
            <person name="Lara F."/>
            <person name="Lee S."/>
            <person name="Mata R."/>
            <person name="Mathew T."/>
            <person name="Moen C."/>
            <person name="Morales K."/>
            <person name="Munidasa M."/>
            <person name="Nazareth L."/>
            <person name="Ngo R."/>
            <person name="Nguyen L."/>
            <person name="Okwuonu G."/>
            <person name="Ongeri F."/>
            <person name="Patil S."/>
            <person name="Petrosino J."/>
            <person name="Pham C."/>
            <person name="Pham P."/>
            <person name="Pu L.-L."/>
            <person name="Puazo M."/>
            <person name="Raj R."/>
            <person name="Reid J."/>
            <person name="Rouhana J."/>
            <person name="Saada N."/>
            <person name="Shang Y."/>
            <person name="Simmons D."/>
            <person name="Thornton R."/>
            <person name="Warren J."/>
            <person name="Weissenberger G."/>
            <person name="Zhang J."/>
            <person name="Zhang L."/>
            <person name="Zhou C."/>
            <person name="Zhu D."/>
            <person name="Muzny D."/>
            <person name="Worley K."/>
            <person name="Gibbs R."/>
        </authorList>
    </citation>
    <scope>NUCLEOTIDE SEQUENCE [LARGE SCALE GENOMIC DNA]</scope>
    <source>
        <strain evidence="1 2">ATCC 51866</strain>
    </source>
</reference>
<keyword evidence="2" id="KW-1185">Reference proteome</keyword>